<organism evidence="1 2">
    <name type="scientific">Cinchona calisaya</name>
    <dbReference type="NCBI Taxonomy" id="153742"/>
    <lineage>
        <taxon>Eukaryota</taxon>
        <taxon>Viridiplantae</taxon>
        <taxon>Streptophyta</taxon>
        <taxon>Embryophyta</taxon>
        <taxon>Tracheophyta</taxon>
        <taxon>Spermatophyta</taxon>
        <taxon>Magnoliopsida</taxon>
        <taxon>eudicotyledons</taxon>
        <taxon>Gunneridae</taxon>
        <taxon>Pentapetalae</taxon>
        <taxon>asterids</taxon>
        <taxon>lamiids</taxon>
        <taxon>Gentianales</taxon>
        <taxon>Rubiaceae</taxon>
        <taxon>Cinchonoideae</taxon>
        <taxon>Cinchoneae</taxon>
        <taxon>Cinchona</taxon>
    </lineage>
</organism>
<accession>A0ABD3B1L1</accession>
<gene>
    <name evidence="1" type="ORF">ACH5RR_000786</name>
</gene>
<evidence type="ECO:0000313" key="2">
    <source>
        <dbReference type="Proteomes" id="UP001630127"/>
    </source>
</evidence>
<proteinExistence type="predicted"/>
<protein>
    <submittedName>
        <fullName evidence="1">Uncharacterized protein</fullName>
    </submittedName>
</protein>
<name>A0ABD3B1L1_9GENT</name>
<dbReference type="EMBL" id="JBJUIK010000001">
    <property type="protein sequence ID" value="KAL3537420.1"/>
    <property type="molecule type" value="Genomic_DNA"/>
</dbReference>
<keyword evidence="2" id="KW-1185">Reference proteome</keyword>
<evidence type="ECO:0000313" key="1">
    <source>
        <dbReference type="EMBL" id="KAL3537420.1"/>
    </source>
</evidence>
<dbReference type="AlphaFoldDB" id="A0ABD3B1L1"/>
<comment type="caution">
    <text evidence="1">The sequence shown here is derived from an EMBL/GenBank/DDBJ whole genome shotgun (WGS) entry which is preliminary data.</text>
</comment>
<reference evidence="1 2" key="1">
    <citation type="submission" date="2024-11" db="EMBL/GenBank/DDBJ databases">
        <title>A near-complete genome assembly of Cinchona calisaya.</title>
        <authorList>
            <person name="Lian D.C."/>
            <person name="Zhao X.W."/>
            <person name="Wei L."/>
        </authorList>
    </citation>
    <scope>NUCLEOTIDE SEQUENCE [LARGE SCALE GENOMIC DNA]</scope>
    <source>
        <tissue evidence="1">Nenye</tissue>
    </source>
</reference>
<dbReference type="Proteomes" id="UP001630127">
    <property type="component" value="Unassembled WGS sequence"/>
</dbReference>
<sequence>MGIVSPIVANLIRTSRISEMIAQENYKLGKYWAYHSFAEARPTEECWALKNKVQDLLKGGELIFVSTTSGRSIPIVVKYRGSLPSSTPLNTHTGRLQADFSQCIN</sequence>